<keyword evidence="8 12" id="KW-0443">Lipid metabolism</keyword>
<dbReference type="NCBIfam" id="NF004197">
    <property type="entry name" value="PRK05653.1-1"/>
    <property type="match status" value="1"/>
</dbReference>
<evidence type="ECO:0000256" key="3">
    <source>
        <dbReference type="ARBA" id="ARBA00006484"/>
    </source>
</evidence>
<dbReference type="SMART" id="SM00822">
    <property type="entry name" value="PKS_KR"/>
    <property type="match status" value="1"/>
</dbReference>
<name>A0A1I7JZ68_9GAMM</name>
<comment type="subunit">
    <text evidence="12">Homotetramer.</text>
</comment>
<dbReference type="PANTHER" id="PTHR42879:SF2">
    <property type="entry name" value="3-OXOACYL-[ACYL-CARRIER-PROTEIN] REDUCTASE FABG"/>
    <property type="match status" value="1"/>
</dbReference>
<keyword evidence="5 12" id="KW-0276">Fatty acid metabolism</keyword>
<feature type="binding site" evidence="11">
    <location>
        <position position="37"/>
    </location>
    <ligand>
        <name>NADP(+)</name>
        <dbReference type="ChEBI" id="CHEBI:58349"/>
    </ligand>
</feature>
<dbReference type="Pfam" id="PF13561">
    <property type="entry name" value="adh_short_C2"/>
    <property type="match status" value="1"/>
</dbReference>
<dbReference type="PRINTS" id="PR00080">
    <property type="entry name" value="SDRFAMILY"/>
</dbReference>
<dbReference type="InterPro" id="IPR002347">
    <property type="entry name" value="SDR_fam"/>
</dbReference>
<dbReference type="InterPro" id="IPR011284">
    <property type="entry name" value="3oxo_ACP_reduc"/>
</dbReference>
<feature type="active site" description="Proton acceptor" evidence="10">
    <location>
        <position position="154"/>
    </location>
</feature>
<dbReference type="UniPathway" id="UPA00094"/>
<evidence type="ECO:0000313" key="15">
    <source>
        <dbReference type="Proteomes" id="UP000198693"/>
    </source>
</evidence>
<dbReference type="PROSITE" id="PS00061">
    <property type="entry name" value="ADH_SHORT"/>
    <property type="match status" value="1"/>
</dbReference>
<feature type="binding site" evidence="11">
    <location>
        <begin position="12"/>
        <end position="15"/>
    </location>
    <ligand>
        <name>NADP(+)</name>
        <dbReference type="ChEBI" id="CHEBI:58349"/>
    </ligand>
</feature>
<dbReference type="EC" id="1.1.1.100" evidence="12"/>
<dbReference type="Proteomes" id="UP000198693">
    <property type="component" value="Unassembled WGS sequence"/>
</dbReference>
<evidence type="ECO:0000256" key="11">
    <source>
        <dbReference type="PIRSR" id="PIRSR611284-2"/>
    </source>
</evidence>
<reference evidence="15" key="1">
    <citation type="submission" date="2016-10" db="EMBL/GenBank/DDBJ databases">
        <authorList>
            <person name="Varghese N."/>
            <person name="Submissions S."/>
        </authorList>
    </citation>
    <scope>NUCLEOTIDE SEQUENCE [LARGE SCALE GENOMIC DNA]</scope>
    <source>
        <strain evidence="15">CGMCC 1.6981</strain>
    </source>
</reference>
<comment type="similarity">
    <text evidence="3 12">Belongs to the short-chain dehydrogenases/reductases (SDR) family.</text>
</comment>
<dbReference type="AlphaFoldDB" id="A0A1I7JZ68"/>
<evidence type="ECO:0000313" key="14">
    <source>
        <dbReference type="EMBL" id="SFU90457.1"/>
    </source>
</evidence>
<dbReference type="STRING" id="463301.SAMN04487955_11394"/>
<feature type="binding site" evidence="11">
    <location>
        <position position="89"/>
    </location>
    <ligand>
        <name>NADP(+)</name>
        <dbReference type="ChEBI" id="CHEBI:58349"/>
    </ligand>
</feature>
<keyword evidence="7 12" id="KW-0560">Oxidoreductase</keyword>
<dbReference type="GO" id="GO:0051287">
    <property type="term" value="F:NAD binding"/>
    <property type="evidence" value="ECO:0007669"/>
    <property type="project" value="UniProtKB-UniRule"/>
</dbReference>
<dbReference type="OrthoDB" id="9804774at2"/>
<dbReference type="PANTHER" id="PTHR42879">
    <property type="entry name" value="3-OXOACYL-(ACYL-CARRIER-PROTEIN) REDUCTASE"/>
    <property type="match status" value="1"/>
</dbReference>
<accession>A0A1I7JZ68</accession>
<dbReference type="Gene3D" id="3.40.50.720">
    <property type="entry name" value="NAD(P)-binding Rossmann-like Domain"/>
    <property type="match status" value="1"/>
</dbReference>
<evidence type="ECO:0000256" key="8">
    <source>
        <dbReference type="ARBA" id="ARBA00023098"/>
    </source>
</evidence>
<evidence type="ECO:0000256" key="12">
    <source>
        <dbReference type="RuleBase" id="RU366074"/>
    </source>
</evidence>
<evidence type="ECO:0000256" key="5">
    <source>
        <dbReference type="ARBA" id="ARBA00022832"/>
    </source>
</evidence>
<feature type="binding site" evidence="11">
    <location>
        <position position="187"/>
    </location>
    <ligand>
        <name>NADP(+)</name>
        <dbReference type="ChEBI" id="CHEBI:58349"/>
    </ligand>
</feature>
<dbReference type="SUPFAM" id="SSF51735">
    <property type="entry name" value="NAD(P)-binding Rossmann-fold domains"/>
    <property type="match status" value="1"/>
</dbReference>
<proteinExistence type="inferred from homology"/>
<evidence type="ECO:0000256" key="1">
    <source>
        <dbReference type="ARBA" id="ARBA00002607"/>
    </source>
</evidence>
<dbReference type="NCBIfam" id="TIGR01830">
    <property type="entry name" value="3oxo_ACP_reduc"/>
    <property type="match status" value="1"/>
</dbReference>
<evidence type="ECO:0000256" key="10">
    <source>
        <dbReference type="PIRSR" id="PIRSR611284-1"/>
    </source>
</evidence>
<evidence type="ECO:0000259" key="13">
    <source>
        <dbReference type="SMART" id="SM00822"/>
    </source>
</evidence>
<protein>
    <recommendedName>
        <fullName evidence="12">3-oxoacyl-[acyl-carrier-protein] reductase</fullName>
        <ecNumber evidence="12">1.1.1.100</ecNumber>
    </recommendedName>
</protein>
<keyword evidence="9 12" id="KW-0275">Fatty acid biosynthesis</keyword>
<dbReference type="InterPro" id="IPR036291">
    <property type="entry name" value="NAD(P)-bd_dom_sf"/>
</dbReference>
<feature type="domain" description="Ketoreductase" evidence="13">
    <location>
        <begin position="6"/>
        <end position="185"/>
    </location>
</feature>
<dbReference type="GO" id="GO:0030497">
    <property type="term" value="P:fatty acid elongation"/>
    <property type="evidence" value="ECO:0007669"/>
    <property type="project" value="UniProtKB-ARBA"/>
</dbReference>
<dbReference type="InterPro" id="IPR057326">
    <property type="entry name" value="KR_dom"/>
</dbReference>
<keyword evidence="6 11" id="KW-0521">NADP</keyword>
<dbReference type="GO" id="GO:0004316">
    <property type="term" value="F:3-oxoacyl-[acyl-carrier-protein] reductase (NADPH) activity"/>
    <property type="evidence" value="ECO:0007669"/>
    <property type="project" value="UniProtKB-UniRule"/>
</dbReference>
<dbReference type="EMBL" id="FPBP01000013">
    <property type="protein sequence ID" value="SFU90457.1"/>
    <property type="molecule type" value="Genomic_DNA"/>
</dbReference>
<dbReference type="InterPro" id="IPR050259">
    <property type="entry name" value="SDR"/>
</dbReference>
<comment type="catalytic activity">
    <reaction evidence="12">
        <text>a (3R)-hydroxyacyl-[ACP] + NADP(+) = a 3-oxoacyl-[ACP] + NADPH + H(+)</text>
        <dbReference type="Rhea" id="RHEA:17397"/>
        <dbReference type="Rhea" id="RHEA-COMP:9916"/>
        <dbReference type="Rhea" id="RHEA-COMP:9945"/>
        <dbReference type="ChEBI" id="CHEBI:15378"/>
        <dbReference type="ChEBI" id="CHEBI:57783"/>
        <dbReference type="ChEBI" id="CHEBI:58349"/>
        <dbReference type="ChEBI" id="CHEBI:78776"/>
        <dbReference type="ChEBI" id="CHEBI:78827"/>
        <dbReference type="EC" id="1.1.1.100"/>
    </reaction>
</comment>
<dbReference type="PRINTS" id="PR00081">
    <property type="entry name" value="GDHRDH"/>
</dbReference>
<evidence type="ECO:0000256" key="9">
    <source>
        <dbReference type="ARBA" id="ARBA00023160"/>
    </source>
</evidence>
<dbReference type="NCBIfam" id="NF009466">
    <property type="entry name" value="PRK12826.1-2"/>
    <property type="match status" value="1"/>
</dbReference>
<comment type="pathway">
    <text evidence="2 12">Lipid metabolism; fatty acid biosynthesis.</text>
</comment>
<dbReference type="CDD" id="cd05333">
    <property type="entry name" value="BKR_SDR_c"/>
    <property type="match status" value="1"/>
</dbReference>
<dbReference type="RefSeq" id="WP_089797054.1">
    <property type="nucleotide sequence ID" value="NZ_FPBP01000013.1"/>
</dbReference>
<gene>
    <name evidence="14" type="ORF">SAMN04487955_11394</name>
</gene>
<dbReference type="FunFam" id="3.40.50.720:FF:000037">
    <property type="entry name" value="3-oxoacyl-[acyl-carrier-protein] reductase FabG"/>
    <property type="match status" value="1"/>
</dbReference>
<comment type="function">
    <text evidence="1 12">Catalyzes the NADPH-dependent reduction of beta-ketoacyl-ACP substrates to beta-hydroxyacyl-ACP products, the first reductive step in the elongation cycle of fatty acid biosynthesis.</text>
</comment>
<keyword evidence="4 12" id="KW-0444">Lipid biosynthesis</keyword>
<evidence type="ECO:0000256" key="4">
    <source>
        <dbReference type="ARBA" id="ARBA00022516"/>
    </source>
</evidence>
<sequence>MTSERRVALVTGASRGIGRAIAHELGRQGHIVIGTATSVNGAGRIDADLKEAGIEGAGRQLDVNDQSSIDGLVKAVSDAFGAPTILVNNAGITRDNLLMRMKEDEWDSVIDTNLKSVYRVSKACLRGMTRARFGRIICISSVVASMGNLGQTNYAAAKAGMEGFTRALAREVASRSITVNSVAPGFIATDMTESLPEEQQKMLLGQIPLARLGKPEEIAAAVGFLAGETASYITGETLHVNGGMNMH</sequence>
<evidence type="ECO:0000256" key="2">
    <source>
        <dbReference type="ARBA" id="ARBA00005194"/>
    </source>
</evidence>
<feature type="binding site" evidence="11">
    <location>
        <begin position="154"/>
        <end position="158"/>
    </location>
    <ligand>
        <name>NADP(+)</name>
        <dbReference type="ChEBI" id="CHEBI:58349"/>
    </ligand>
</feature>
<organism evidence="14 15">
    <name type="scientific">Halomonas korlensis</name>
    <dbReference type="NCBI Taxonomy" id="463301"/>
    <lineage>
        <taxon>Bacteria</taxon>
        <taxon>Pseudomonadati</taxon>
        <taxon>Pseudomonadota</taxon>
        <taxon>Gammaproteobacteria</taxon>
        <taxon>Oceanospirillales</taxon>
        <taxon>Halomonadaceae</taxon>
        <taxon>Halomonas</taxon>
    </lineage>
</organism>
<dbReference type="InterPro" id="IPR020904">
    <property type="entry name" value="Sc_DH/Rdtase_CS"/>
</dbReference>
<evidence type="ECO:0000256" key="7">
    <source>
        <dbReference type="ARBA" id="ARBA00023002"/>
    </source>
</evidence>
<keyword evidence="15" id="KW-1185">Reference proteome</keyword>
<evidence type="ECO:0000256" key="6">
    <source>
        <dbReference type="ARBA" id="ARBA00022857"/>
    </source>
</evidence>